<keyword evidence="4" id="KW-1185">Reference proteome</keyword>
<name>D6GU55_FILAD</name>
<dbReference type="InterPro" id="IPR001584">
    <property type="entry name" value="Integrase_cat-core"/>
</dbReference>
<dbReference type="HOGENOM" id="CLU_035706_0_2_9"/>
<organism evidence="3 4">
    <name type="scientific">Filifactor alocis (strain ATCC 35896 / CCUG 47790 / D40 B5)</name>
    <name type="common">Fusobacterium alocis</name>
    <dbReference type="NCBI Taxonomy" id="546269"/>
    <lineage>
        <taxon>Bacteria</taxon>
        <taxon>Bacillati</taxon>
        <taxon>Bacillota</taxon>
        <taxon>Clostridia</taxon>
        <taxon>Peptostreptococcales</taxon>
        <taxon>Filifactoraceae</taxon>
        <taxon>Filifactor</taxon>
    </lineage>
</organism>
<dbReference type="GO" id="GO:0006310">
    <property type="term" value="P:DNA recombination"/>
    <property type="evidence" value="ECO:0007669"/>
    <property type="project" value="UniProtKB-KW"/>
</dbReference>
<dbReference type="Gene3D" id="1.10.10.60">
    <property type="entry name" value="Homeodomain-like"/>
    <property type="match status" value="1"/>
</dbReference>
<evidence type="ECO:0000313" key="3">
    <source>
        <dbReference type="EMBL" id="EFE27572.2"/>
    </source>
</evidence>
<dbReference type="PATRIC" id="fig|546269.5.peg.683"/>
<sequence>MKIPSGIFSSPFSSFSNCSSSVFKSSISFCNLSRKNKHLNDFERGQIQLLHNKGYSAYKIAKELRRASNTIRNELKRGTVTQIKGIHDVQVYYPDTGKLVYEKNRKNCKKKFKALKCSKYLDFVKQKFNEEKWSLDAICGYAKLNKLYEGQRVCTKTLYNYVDIGLIGIKSIDLPLRVKRKPAKKRVKENKRKLGKSIEERPQEIETRKTFGNWEIDTVIPKKNKEEASLITITERKSRMELILKLNRRKASIVNETLKNTLNRLKEPQKIFRSITSDNGLEFAKLCELEKTYIGNIYYCHPNNPQERGTNEKHNSLIRRFLPKGKSLNDYEEEHYIKIMNWMNNLPRKILNYRTPIEVFIEELNNLGLLDDNEELVQFDIAI</sequence>
<dbReference type="PANTHER" id="PTHR10948:SF23">
    <property type="entry name" value="TRANSPOSASE INSI FOR INSERTION SEQUENCE ELEMENT IS30A-RELATED"/>
    <property type="match status" value="1"/>
</dbReference>
<dbReference type="GO" id="GO:0032196">
    <property type="term" value="P:transposition"/>
    <property type="evidence" value="ECO:0007669"/>
    <property type="project" value="TreeGrafter"/>
</dbReference>
<evidence type="ECO:0000313" key="4">
    <source>
        <dbReference type="Proteomes" id="UP000007468"/>
    </source>
</evidence>
<dbReference type="InterPro" id="IPR036397">
    <property type="entry name" value="RNaseH_sf"/>
</dbReference>
<dbReference type="InterPro" id="IPR012337">
    <property type="entry name" value="RNaseH-like_sf"/>
</dbReference>
<dbReference type="GO" id="GO:0003676">
    <property type="term" value="F:nucleic acid binding"/>
    <property type="evidence" value="ECO:0007669"/>
    <property type="project" value="InterPro"/>
</dbReference>
<evidence type="ECO:0000256" key="1">
    <source>
        <dbReference type="ARBA" id="ARBA00023172"/>
    </source>
</evidence>
<dbReference type="eggNOG" id="COG2826">
    <property type="taxonomic scope" value="Bacteria"/>
</dbReference>
<dbReference type="Gene3D" id="3.30.420.10">
    <property type="entry name" value="Ribonuclease H-like superfamily/Ribonuclease H"/>
    <property type="match status" value="1"/>
</dbReference>
<dbReference type="AlphaFoldDB" id="D6GU55"/>
<dbReference type="GO" id="GO:0015074">
    <property type="term" value="P:DNA integration"/>
    <property type="evidence" value="ECO:0007669"/>
    <property type="project" value="InterPro"/>
</dbReference>
<dbReference type="NCBIfam" id="NF033563">
    <property type="entry name" value="transpos_IS30"/>
    <property type="match status" value="1"/>
</dbReference>
<dbReference type="PANTHER" id="PTHR10948">
    <property type="entry name" value="TRANSPOSASE"/>
    <property type="match status" value="1"/>
</dbReference>
<dbReference type="PROSITE" id="PS50994">
    <property type="entry name" value="INTEGRASE"/>
    <property type="match status" value="1"/>
</dbReference>
<dbReference type="Pfam" id="PF13936">
    <property type="entry name" value="HTH_38"/>
    <property type="match status" value="1"/>
</dbReference>
<dbReference type="GO" id="GO:0004803">
    <property type="term" value="F:transposase activity"/>
    <property type="evidence" value="ECO:0007669"/>
    <property type="project" value="TreeGrafter"/>
</dbReference>
<dbReference type="KEGG" id="faa:HMPREF0389_01645"/>
<dbReference type="InterPro" id="IPR025246">
    <property type="entry name" value="IS30-like_HTH"/>
</dbReference>
<accession>D6GU55</accession>
<gene>
    <name evidence="3" type="ordered locus">HMPREF0389_01645</name>
</gene>
<protein>
    <submittedName>
        <fullName evidence="3">Integrase core domain protein</fullName>
    </submittedName>
</protein>
<dbReference type="STRING" id="546269.HMPREF0389_01645"/>
<dbReference type="SUPFAM" id="SSF53098">
    <property type="entry name" value="Ribonuclease H-like"/>
    <property type="match status" value="1"/>
</dbReference>
<evidence type="ECO:0000259" key="2">
    <source>
        <dbReference type="PROSITE" id="PS50994"/>
    </source>
</evidence>
<dbReference type="InterPro" id="IPR051917">
    <property type="entry name" value="Transposase-Integrase"/>
</dbReference>
<dbReference type="EMBL" id="CP002390">
    <property type="protein sequence ID" value="EFE27572.2"/>
    <property type="molecule type" value="Genomic_DNA"/>
</dbReference>
<keyword evidence="1" id="KW-0233">DNA recombination</keyword>
<dbReference type="Proteomes" id="UP000007468">
    <property type="component" value="Chromosome"/>
</dbReference>
<dbReference type="RefSeq" id="WP_014262305.1">
    <property type="nucleotide sequence ID" value="NC_016630.1"/>
</dbReference>
<dbReference type="GO" id="GO:0005829">
    <property type="term" value="C:cytosol"/>
    <property type="evidence" value="ECO:0007669"/>
    <property type="project" value="TreeGrafter"/>
</dbReference>
<feature type="domain" description="Integrase catalytic" evidence="2">
    <location>
        <begin position="198"/>
        <end position="364"/>
    </location>
</feature>
<reference evidence="4" key="1">
    <citation type="submission" date="2010-12" db="EMBL/GenBank/DDBJ databases">
        <title>The genome sequence of Filifactor alocis strain ATCC 35896.</title>
        <authorList>
            <consortium name="The Broad Institute Genome Sequencing Platform"/>
            <person name="Ward D."/>
            <person name="Earl A."/>
            <person name="Feldgarden M."/>
            <person name="Young S.K."/>
            <person name="Gargeya S."/>
            <person name="Zeng Q."/>
            <person name="Alvarado L."/>
            <person name="Berlin A."/>
            <person name="Bochicchio J."/>
            <person name="Chapman S.B."/>
            <person name="Chen Z."/>
            <person name="Freedman E."/>
            <person name="Gellesch M."/>
            <person name="Goldberg J."/>
            <person name="Griggs A."/>
            <person name="Gujja S."/>
            <person name="Heilman E."/>
            <person name="Heiman D."/>
            <person name="Howarth C."/>
            <person name="Mehta T."/>
            <person name="Neiman D."/>
            <person name="Pearson M."/>
            <person name="Roberts A."/>
            <person name="Saif S."/>
            <person name="Shea T."/>
            <person name="Shenoy N."/>
            <person name="Sisk P."/>
            <person name="Stolte C."/>
            <person name="Sykes S."/>
            <person name="White J."/>
            <person name="Yandava C."/>
            <person name="Izard J."/>
            <person name="Blanton J.M."/>
            <person name="Baranova O.V."/>
            <person name="Tanner A.C."/>
            <person name="Dewhirst F.E."/>
            <person name="Haas B."/>
            <person name="Nusbaum C."/>
            <person name="Birren B."/>
        </authorList>
    </citation>
    <scope>NUCLEOTIDE SEQUENCE [LARGE SCALE GENOMIC DNA]</scope>
    <source>
        <strain evidence="4">ATCC 35896 / D40 B5</strain>
    </source>
</reference>
<proteinExistence type="predicted"/>
<dbReference type="InterPro" id="IPR053392">
    <property type="entry name" value="Transposase_IS30-like"/>
</dbReference>